<evidence type="ECO:0000256" key="1">
    <source>
        <dbReference type="SAM" id="MobiDB-lite"/>
    </source>
</evidence>
<feature type="region of interest" description="Disordered" evidence="1">
    <location>
        <begin position="142"/>
        <end position="171"/>
    </location>
</feature>
<feature type="compositionally biased region" description="Low complexity" evidence="1">
    <location>
        <begin position="158"/>
        <end position="171"/>
    </location>
</feature>
<dbReference type="AlphaFoldDB" id="A0AAD9A8X9"/>
<comment type="caution">
    <text evidence="2">The sequence shown here is derived from an EMBL/GenBank/DDBJ whole genome shotgun (WGS) entry which is preliminary data.</text>
</comment>
<gene>
    <name evidence="2" type="ORF">CCHR01_14055</name>
</gene>
<dbReference type="Proteomes" id="UP001243330">
    <property type="component" value="Unassembled WGS sequence"/>
</dbReference>
<evidence type="ECO:0000313" key="3">
    <source>
        <dbReference type="Proteomes" id="UP001243330"/>
    </source>
</evidence>
<accession>A0AAD9A8X9</accession>
<keyword evidence="3" id="KW-1185">Reference proteome</keyword>
<organism evidence="2 3">
    <name type="scientific">Colletotrichum chrysophilum</name>
    <dbReference type="NCBI Taxonomy" id="1836956"/>
    <lineage>
        <taxon>Eukaryota</taxon>
        <taxon>Fungi</taxon>
        <taxon>Dikarya</taxon>
        <taxon>Ascomycota</taxon>
        <taxon>Pezizomycotina</taxon>
        <taxon>Sordariomycetes</taxon>
        <taxon>Hypocreomycetidae</taxon>
        <taxon>Glomerellales</taxon>
        <taxon>Glomerellaceae</taxon>
        <taxon>Colletotrichum</taxon>
        <taxon>Colletotrichum gloeosporioides species complex</taxon>
    </lineage>
</organism>
<proteinExistence type="predicted"/>
<evidence type="ECO:0000313" key="2">
    <source>
        <dbReference type="EMBL" id="KAK1843297.1"/>
    </source>
</evidence>
<name>A0AAD9A8X9_9PEZI</name>
<protein>
    <submittedName>
        <fullName evidence="2">Uncharacterized protein</fullName>
    </submittedName>
</protein>
<dbReference type="EMBL" id="JAQOWY010000365">
    <property type="protein sequence ID" value="KAK1843297.1"/>
    <property type="molecule type" value="Genomic_DNA"/>
</dbReference>
<sequence>MFRLNPRSLTCFSSRVASTMAACLTQLPELASSPFHCRHSSAFVAYNPRSQNSGCSLPSRACMDRRRKKRPAAFFLSFFLCRLFPRFAASSVCLLAARRGKKNAMVRSQTEEQARRLREARKRGLFSGAQVSDRVAAARCSVAKRTPRQGGPAAYQNRAGSSRASAAGGRL</sequence>
<reference evidence="2" key="1">
    <citation type="submission" date="2023-01" db="EMBL/GenBank/DDBJ databases">
        <title>Colletotrichum chrysophilum M932 genome sequence.</title>
        <authorList>
            <person name="Baroncelli R."/>
        </authorList>
    </citation>
    <scope>NUCLEOTIDE SEQUENCE</scope>
    <source>
        <strain evidence="2">M932</strain>
    </source>
</reference>